<feature type="region of interest" description="Disordered" evidence="5">
    <location>
        <begin position="409"/>
        <end position="556"/>
    </location>
</feature>
<dbReference type="PANTHER" id="PTHR39157:SF1">
    <property type="entry name" value="DOXX FAMILY PROTEIN"/>
    <property type="match status" value="1"/>
</dbReference>
<feature type="compositionally biased region" description="Low complexity" evidence="5">
    <location>
        <begin position="148"/>
        <end position="161"/>
    </location>
</feature>
<evidence type="ECO:0000256" key="1">
    <source>
        <dbReference type="ARBA" id="ARBA00004141"/>
    </source>
</evidence>
<dbReference type="Pfam" id="PF07681">
    <property type="entry name" value="DoxX"/>
    <property type="match status" value="1"/>
</dbReference>
<dbReference type="InterPro" id="IPR032808">
    <property type="entry name" value="DoxX"/>
</dbReference>
<feature type="compositionally biased region" description="Gly residues" evidence="5">
    <location>
        <begin position="520"/>
        <end position="556"/>
    </location>
</feature>
<keyword evidence="3 6" id="KW-1133">Transmembrane helix</keyword>
<feature type="compositionally biased region" description="Basic residues" evidence="5">
    <location>
        <begin position="437"/>
        <end position="446"/>
    </location>
</feature>
<feature type="transmembrane region" description="Helical" evidence="6">
    <location>
        <begin position="307"/>
        <end position="325"/>
    </location>
</feature>
<proteinExistence type="predicted"/>
<feature type="region of interest" description="Disordered" evidence="5">
    <location>
        <begin position="55"/>
        <end position="74"/>
    </location>
</feature>
<evidence type="ECO:0000256" key="6">
    <source>
        <dbReference type="SAM" id="Phobius"/>
    </source>
</evidence>
<feature type="transmembrane region" description="Helical" evidence="6">
    <location>
        <begin position="282"/>
        <end position="300"/>
    </location>
</feature>
<evidence type="ECO:0000313" key="7">
    <source>
        <dbReference type="EMBL" id="TGB19354.1"/>
    </source>
</evidence>
<dbReference type="AlphaFoldDB" id="A0A4Z0HIQ8"/>
<evidence type="ECO:0000256" key="4">
    <source>
        <dbReference type="ARBA" id="ARBA00023136"/>
    </source>
</evidence>
<organism evidence="7 8">
    <name type="scientific">Streptomyces palmae</name>
    <dbReference type="NCBI Taxonomy" id="1701085"/>
    <lineage>
        <taxon>Bacteria</taxon>
        <taxon>Bacillati</taxon>
        <taxon>Actinomycetota</taxon>
        <taxon>Actinomycetes</taxon>
        <taxon>Kitasatosporales</taxon>
        <taxon>Streptomycetaceae</taxon>
        <taxon>Streptomyces</taxon>
    </lineage>
</organism>
<keyword evidence="2 6" id="KW-0812">Transmembrane</keyword>
<feature type="compositionally biased region" description="Low complexity" evidence="5">
    <location>
        <begin position="8"/>
        <end position="18"/>
    </location>
</feature>
<accession>A0A4Z0HIQ8</accession>
<keyword evidence="8" id="KW-1185">Reference proteome</keyword>
<gene>
    <name evidence="7" type="ORF">E4099_00535</name>
</gene>
<evidence type="ECO:0000313" key="8">
    <source>
        <dbReference type="Proteomes" id="UP000297948"/>
    </source>
</evidence>
<dbReference type="Proteomes" id="UP000297948">
    <property type="component" value="Unassembled WGS sequence"/>
</dbReference>
<evidence type="ECO:0000256" key="3">
    <source>
        <dbReference type="ARBA" id="ARBA00022989"/>
    </source>
</evidence>
<dbReference type="PANTHER" id="PTHR39157">
    <property type="entry name" value="INTEGRAL MEMBRANE PROTEIN-RELATED"/>
    <property type="match status" value="1"/>
</dbReference>
<dbReference type="EMBL" id="SRID01000002">
    <property type="protein sequence ID" value="TGB19354.1"/>
    <property type="molecule type" value="Genomic_DNA"/>
</dbReference>
<name>A0A4Z0HIQ8_9ACTN</name>
<feature type="compositionally biased region" description="Low complexity" evidence="5">
    <location>
        <begin position="451"/>
        <end position="479"/>
    </location>
</feature>
<sequence>MSVDTRTPRSPSGGSSPGFDEEPLLNMAKVPCDPAQVIVSHASFRVQLARPVRGRSRVDAARTGQPPGARRRRAPVVWSGHTVPGGDPAAQLLQAVRQSGRTWAAGAEGEEPAGATRVIPRVALQDPPTLVIKPRLSQDGTERLPVVRPGRPAYGGARPGTPGTPGAGLPGGPDPERDGDPDDAPGGEPQPGHRRGRTAGAANANAGVRHAYYPARRLNLGIVLLPMRIFLGLISVYAGLGKLADPVYFDGGERGSMVKWLRSLDPWPVAEPLRDFALNHPVGAGLSVAFIQVVVGVLTVMGLWQRVAAGFGAALSAALLVTVSWRTLPAYDAPDIIYLAAWSPLIIAGAPVYSMDARLTGEAWRRLGPRVELWQLRRRVLRRGGLTAAVVCGLTLLFGAMLGGAVRSSHPVHAPHHGDSPHNSLPGSPLPQPSGHSTRHHAKRPAHVGGSPSAAQRSASPSTSASPAAPRSTREAAPTGTGGAGGVPSQTQSVPQGTRPQAPRRPVAPPAAPSGPTTSAGGGTPSGSASGGGGGSASGGSGSTSGGGGALGGLLG</sequence>
<evidence type="ECO:0000256" key="5">
    <source>
        <dbReference type="SAM" id="MobiDB-lite"/>
    </source>
</evidence>
<comment type="caution">
    <text evidence="7">The sequence shown here is derived from an EMBL/GenBank/DDBJ whole genome shotgun (WGS) entry which is preliminary data.</text>
</comment>
<protein>
    <submittedName>
        <fullName evidence="7">DoxX family membrane protein</fullName>
    </submittedName>
</protein>
<feature type="region of interest" description="Disordered" evidence="5">
    <location>
        <begin position="1"/>
        <end position="27"/>
    </location>
</feature>
<feature type="compositionally biased region" description="Polar residues" evidence="5">
    <location>
        <begin position="488"/>
        <end position="499"/>
    </location>
</feature>
<reference evidence="7 8" key="1">
    <citation type="submission" date="2019-03" db="EMBL/GenBank/DDBJ databases">
        <authorList>
            <person name="Gonzalez-Pimentel J.L."/>
        </authorList>
    </citation>
    <scope>NUCLEOTIDE SEQUENCE [LARGE SCALE GENOMIC DNA]</scope>
    <source>
        <strain evidence="7 8">JCM 31289</strain>
    </source>
</reference>
<dbReference type="OrthoDB" id="3865828at2"/>
<feature type="transmembrane region" description="Helical" evidence="6">
    <location>
        <begin position="337"/>
        <end position="355"/>
    </location>
</feature>
<evidence type="ECO:0000256" key="2">
    <source>
        <dbReference type="ARBA" id="ARBA00022692"/>
    </source>
</evidence>
<keyword evidence="4 6" id="KW-0472">Membrane</keyword>
<comment type="subcellular location">
    <subcellularLocation>
        <location evidence="1">Membrane</location>
        <topology evidence="1">Multi-pass membrane protein</topology>
    </subcellularLocation>
</comment>
<feature type="region of interest" description="Disordered" evidence="5">
    <location>
        <begin position="130"/>
        <end position="199"/>
    </location>
</feature>
<feature type="transmembrane region" description="Helical" evidence="6">
    <location>
        <begin position="218"/>
        <end position="240"/>
    </location>
</feature>
<dbReference type="GO" id="GO:0016020">
    <property type="term" value="C:membrane"/>
    <property type="evidence" value="ECO:0007669"/>
    <property type="project" value="UniProtKB-SubCell"/>
</dbReference>
<feature type="transmembrane region" description="Helical" evidence="6">
    <location>
        <begin position="386"/>
        <end position="406"/>
    </location>
</feature>